<proteinExistence type="predicted"/>
<comment type="caution">
    <text evidence="2">The sequence shown here is derived from an EMBL/GenBank/DDBJ whole genome shotgun (WGS) entry which is preliminary data.</text>
</comment>
<dbReference type="STRING" id="36807.Mlaev_00658"/>
<evidence type="ECO:0000313" key="3">
    <source>
        <dbReference type="Proteomes" id="UP000075357"/>
    </source>
</evidence>
<name>A0A150HH36_9MICO</name>
<gene>
    <name evidence="2" type="primary">nboR</name>
    <name evidence="2" type="ORF">Mlaev_00658</name>
</gene>
<feature type="domain" description="MobA-like NTP transferase" evidence="1">
    <location>
        <begin position="5"/>
        <end position="164"/>
    </location>
</feature>
<dbReference type="Proteomes" id="UP000075357">
    <property type="component" value="Unassembled WGS sequence"/>
</dbReference>
<dbReference type="RefSeq" id="WP_061681890.1">
    <property type="nucleotide sequence ID" value="NZ_LRAD01000020.1"/>
</dbReference>
<dbReference type="PATRIC" id="fig|36807.3.peg.679"/>
<organism evidence="2 3">
    <name type="scientific">Microbacterium laevaniformans</name>
    <dbReference type="NCBI Taxonomy" id="36807"/>
    <lineage>
        <taxon>Bacteria</taxon>
        <taxon>Bacillati</taxon>
        <taxon>Actinomycetota</taxon>
        <taxon>Actinomycetes</taxon>
        <taxon>Micrococcales</taxon>
        <taxon>Microbacteriaceae</taxon>
        <taxon>Microbacterium</taxon>
    </lineage>
</organism>
<keyword evidence="3" id="KW-1185">Reference proteome</keyword>
<dbReference type="PANTHER" id="PTHR43777">
    <property type="entry name" value="MOLYBDENUM COFACTOR CYTIDYLYLTRANSFERASE"/>
    <property type="match status" value="1"/>
</dbReference>
<sequence>MTVCGIVLAAGAGTRFGGPKALARTAAGEPWLALAVGTLRAAGCEPVVVVLGTGAGEAEPLVPAGAVVVRVADGRRELSASVRLGLEAAGVSGAVAALLVPVDVPELPASACRRMMRDADANALRQAVYRGRPGHPVLIGRAHGPRVAGALTGDRGAGAYLRAHGAERVECADLWHGRDRDTSD</sequence>
<accession>A0A150HH36</accession>
<dbReference type="InterPro" id="IPR029044">
    <property type="entry name" value="Nucleotide-diphossugar_trans"/>
</dbReference>
<dbReference type="EC" id="1.1.1.328" evidence="2"/>
<dbReference type="InterPro" id="IPR025877">
    <property type="entry name" value="MobA-like_NTP_Trfase"/>
</dbReference>
<evidence type="ECO:0000259" key="1">
    <source>
        <dbReference type="Pfam" id="PF12804"/>
    </source>
</evidence>
<evidence type="ECO:0000313" key="2">
    <source>
        <dbReference type="EMBL" id="KXZ61234.1"/>
    </source>
</evidence>
<dbReference type="AlphaFoldDB" id="A0A150HH36"/>
<dbReference type="SUPFAM" id="SSF53448">
    <property type="entry name" value="Nucleotide-diphospho-sugar transferases"/>
    <property type="match status" value="1"/>
</dbReference>
<reference evidence="2 3" key="1">
    <citation type="submission" date="2016-01" db="EMBL/GenBank/DDBJ databases">
        <title>Draft genome sequences of Microbacterium laevaniformans LCDC 91-0039 and the type strain of Microbacterium hominis LCDC 84-209.</title>
        <authorList>
            <person name="Bernier A.-M."/>
            <person name="Bernard K."/>
        </authorList>
    </citation>
    <scope>NUCLEOTIDE SEQUENCE [LARGE SCALE GENOMIC DNA]</scope>
    <source>
        <strain evidence="2 3">LCDC 91-0039</strain>
    </source>
</reference>
<protein>
    <submittedName>
        <fullName evidence="2">Nicotine blue oxidoreductase</fullName>
        <ecNumber evidence="2">1.1.1.328</ecNumber>
    </submittedName>
</protein>
<dbReference type="PANTHER" id="PTHR43777:SF1">
    <property type="entry name" value="MOLYBDENUM COFACTOR CYTIDYLYLTRANSFERASE"/>
    <property type="match status" value="1"/>
</dbReference>
<dbReference type="EMBL" id="LRAD01000020">
    <property type="protein sequence ID" value="KXZ61234.1"/>
    <property type="molecule type" value="Genomic_DNA"/>
</dbReference>
<dbReference type="GO" id="GO:0016491">
    <property type="term" value="F:oxidoreductase activity"/>
    <property type="evidence" value="ECO:0007669"/>
    <property type="project" value="UniProtKB-KW"/>
</dbReference>
<dbReference type="GO" id="GO:0016779">
    <property type="term" value="F:nucleotidyltransferase activity"/>
    <property type="evidence" value="ECO:0007669"/>
    <property type="project" value="UniProtKB-ARBA"/>
</dbReference>
<keyword evidence="2" id="KW-0560">Oxidoreductase</keyword>
<dbReference type="Gene3D" id="3.90.550.10">
    <property type="entry name" value="Spore Coat Polysaccharide Biosynthesis Protein SpsA, Chain A"/>
    <property type="match status" value="1"/>
</dbReference>
<dbReference type="Pfam" id="PF12804">
    <property type="entry name" value="NTP_transf_3"/>
    <property type="match status" value="1"/>
</dbReference>